<name>A0A080LT62_9PROT</name>
<dbReference type="GO" id="GO:0015986">
    <property type="term" value="P:proton motive force-driven ATP synthesis"/>
    <property type="evidence" value="ECO:0007669"/>
    <property type="project" value="InterPro"/>
</dbReference>
<evidence type="ECO:0000256" key="1">
    <source>
        <dbReference type="ARBA" id="ARBA00023196"/>
    </source>
</evidence>
<evidence type="ECO:0000313" key="4">
    <source>
        <dbReference type="EMBL" id="KFB71677.1"/>
    </source>
</evidence>
<accession>A0A080LT62</accession>
<evidence type="ECO:0000313" key="5">
    <source>
        <dbReference type="Proteomes" id="UP000020077"/>
    </source>
</evidence>
<dbReference type="Gene3D" id="2.60.15.10">
    <property type="entry name" value="F0F1 ATP synthase delta/epsilon subunit, N-terminal"/>
    <property type="match status" value="1"/>
</dbReference>
<reference evidence="4 5" key="1">
    <citation type="submission" date="2014-02" db="EMBL/GenBank/DDBJ databases">
        <title>Expanding our view of genomic diversity in Candidatus Accumulibacter clades.</title>
        <authorList>
            <person name="Skennerton C.T."/>
            <person name="Barr J.J."/>
            <person name="Slater F.R."/>
            <person name="Bond P.L."/>
            <person name="Tyson G.W."/>
        </authorList>
    </citation>
    <scope>NUCLEOTIDE SEQUENCE [LARGE SCALE GENOMIC DNA]</scope>
    <source>
        <strain evidence="5">BA-91</strain>
    </source>
</reference>
<dbReference type="SUPFAM" id="SSF51344">
    <property type="entry name" value="Epsilon subunit of F1F0-ATP synthase N-terminal domain"/>
    <property type="match status" value="1"/>
</dbReference>
<gene>
    <name evidence="4" type="ORF">AW09_003172</name>
</gene>
<comment type="caution">
    <text evidence="4">The sequence shown here is derived from an EMBL/GenBank/DDBJ whole genome shotgun (WGS) entry which is preliminary data.</text>
</comment>
<feature type="domain" description="ATP synthase F1 complex delta/epsilon subunit N-terminal" evidence="3">
    <location>
        <begin position="19"/>
        <end position="82"/>
    </location>
</feature>
<feature type="coiled-coil region" evidence="2">
    <location>
        <begin position="94"/>
        <end position="121"/>
    </location>
</feature>
<protein>
    <submittedName>
        <fullName evidence="4">F0F1 ATP synthase subunit epsilon</fullName>
    </submittedName>
</protein>
<dbReference type="GO" id="GO:0045259">
    <property type="term" value="C:proton-transporting ATP synthase complex"/>
    <property type="evidence" value="ECO:0007669"/>
    <property type="project" value="UniProtKB-KW"/>
</dbReference>
<keyword evidence="2" id="KW-0175">Coiled coil</keyword>
<dbReference type="InterPro" id="IPR020546">
    <property type="entry name" value="ATP_synth_F1_dsu/esu_N"/>
</dbReference>
<dbReference type="Proteomes" id="UP000020077">
    <property type="component" value="Unassembled WGS sequence"/>
</dbReference>
<sequence length="134" mass="15544">MSRGITLYLQSAVRCERVDKVQSFVGRDATGSFGIQPGRARFMTVLDYGLSRFRTTQGAWQYLACPGAVLRFADDQLTVNTRRYLCDEDYERISELLAGQLAQEEEELRSVKDNLQKLEQELFRRLRTLDRWPS</sequence>
<keyword evidence="1" id="KW-0066">ATP synthesis</keyword>
<dbReference type="EMBL" id="JDVG02000507">
    <property type="protein sequence ID" value="KFB71677.1"/>
    <property type="molecule type" value="Genomic_DNA"/>
</dbReference>
<organism evidence="4 5">
    <name type="scientific">Candidatus Accumulibacter phosphatis</name>
    <dbReference type="NCBI Taxonomy" id="327160"/>
    <lineage>
        <taxon>Bacteria</taxon>
        <taxon>Pseudomonadati</taxon>
        <taxon>Pseudomonadota</taxon>
        <taxon>Betaproteobacteria</taxon>
        <taxon>Candidatus Accumulibacter</taxon>
    </lineage>
</organism>
<evidence type="ECO:0000259" key="3">
    <source>
        <dbReference type="Pfam" id="PF02823"/>
    </source>
</evidence>
<dbReference type="InterPro" id="IPR036771">
    <property type="entry name" value="ATPsynth_dsu/esu_N"/>
</dbReference>
<proteinExistence type="predicted"/>
<evidence type="ECO:0000256" key="2">
    <source>
        <dbReference type="SAM" id="Coils"/>
    </source>
</evidence>
<keyword evidence="1" id="KW-0139">CF(1)</keyword>
<dbReference type="AlphaFoldDB" id="A0A080LT62"/>
<dbReference type="Pfam" id="PF02823">
    <property type="entry name" value="ATP-synt_DE_N"/>
    <property type="match status" value="1"/>
</dbReference>